<feature type="signal peptide" evidence="2">
    <location>
        <begin position="1"/>
        <end position="23"/>
    </location>
</feature>
<accession>A0A318T9D6</accession>
<feature type="transmembrane region" description="Helical" evidence="1">
    <location>
        <begin position="37"/>
        <end position="59"/>
    </location>
</feature>
<protein>
    <submittedName>
        <fullName evidence="3">Urease accessory protein</fullName>
    </submittedName>
</protein>
<proteinExistence type="predicted"/>
<comment type="caution">
    <text evidence="3">The sequence shown here is derived from an EMBL/GenBank/DDBJ whole genome shotgun (WGS) entry which is preliminary data.</text>
</comment>
<evidence type="ECO:0000313" key="3">
    <source>
        <dbReference type="EMBL" id="PYE87321.1"/>
    </source>
</evidence>
<name>A0A318T9D6_9HYPH</name>
<feature type="transmembrane region" description="Helical" evidence="1">
    <location>
        <begin position="115"/>
        <end position="132"/>
    </location>
</feature>
<dbReference type="AlphaFoldDB" id="A0A318T9D6"/>
<feature type="chain" id="PRO_5016459135" evidence="2">
    <location>
        <begin position="24"/>
        <end position="196"/>
    </location>
</feature>
<keyword evidence="4" id="KW-1185">Reference proteome</keyword>
<feature type="transmembrane region" description="Helical" evidence="1">
    <location>
        <begin position="176"/>
        <end position="195"/>
    </location>
</feature>
<keyword evidence="1" id="KW-0812">Transmembrane</keyword>
<keyword evidence="2" id="KW-0732">Signal</keyword>
<evidence type="ECO:0000256" key="2">
    <source>
        <dbReference type="SAM" id="SignalP"/>
    </source>
</evidence>
<dbReference type="Pfam" id="PF04955">
    <property type="entry name" value="HupE_UreJ"/>
    <property type="match status" value="1"/>
</dbReference>
<gene>
    <name evidence="3" type="ORF">C7477_11456</name>
</gene>
<dbReference type="RefSeq" id="WP_110752564.1">
    <property type="nucleotide sequence ID" value="NZ_QJTF01000014.1"/>
</dbReference>
<keyword evidence="1" id="KW-0472">Membrane</keyword>
<dbReference type="OrthoDB" id="9808192at2"/>
<feature type="transmembrane region" description="Helical" evidence="1">
    <location>
        <begin position="88"/>
        <end position="108"/>
    </location>
</feature>
<reference evidence="3 4" key="1">
    <citation type="submission" date="2018-06" db="EMBL/GenBank/DDBJ databases">
        <title>Genomic Encyclopedia of Type Strains, Phase III (KMG-III): the genomes of soil and plant-associated and newly described type strains.</title>
        <authorList>
            <person name="Whitman W."/>
        </authorList>
    </citation>
    <scope>NUCLEOTIDE SEQUENCE [LARGE SCALE GENOMIC DNA]</scope>
    <source>
        <strain evidence="3 4">ORS 1419</strain>
    </source>
</reference>
<organism evidence="3 4">
    <name type="scientific">Phyllobacterium leguminum</name>
    <dbReference type="NCBI Taxonomy" id="314237"/>
    <lineage>
        <taxon>Bacteria</taxon>
        <taxon>Pseudomonadati</taxon>
        <taxon>Pseudomonadota</taxon>
        <taxon>Alphaproteobacteria</taxon>
        <taxon>Hyphomicrobiales</taxon>
        <taxon>Phyllobacteriaceae</taxon>
        <taxon>Phyllobacterium</taxon>
    </lineage>
</organism>
<evidence type="ECO:0000313" key="4">
    <source>
        <dbReference type="Proteomes" id="UP000247454"/>
    </source>
</evidence>
<dbReference type="InterPro" id="IPR007038">
    <property type="entry name" value="HupE_UreJ"/>
</dbReference>
<evidence type="ECO:0000256" key="1">
    <source>
        <dbReference type="SAM" id="Phobius"/>
    </source>
</evidence>
<dbReference type="PIRSF" id="PIRSF016919">
    <property type="entry name" value="HupE_UreJ"/>
    <property type="match status" value="1"/>
</dbReference>
<dbReference type="Proteomes" id="UP000247454">
    <property type="component" value="Unassembled WGS sequence"/>
</dbReference>
<keyword evidence="1" id="KW-1133">Transmembrane helix</keyword>
<sequence length="196" mass="19685">MKSPTRHILITAAFTVAPALAHAHTGAGGTSGLVHGFMHPIGGLDHMLAMIAVGMFAFLLGGRALWLVPASFVLMMAFGGLMGMEGTALPFVEAGIAASLVVLGLAVALRWKAPVAVAMTVVGLFAVFHGYAHGAEMPLDRSGLAYALGFMAATALLHIAGIGLGAASGRIRSVSAMRLGGGTIALIGVAMLGGAI</sequence>
<dbReference type="EMBL" id="QJTF01000014">
    <property type="protein sequence ID" value="PYE87321.1"/>
    <property type="molecule type" value="Genomic_DNA"/>
</dbReference>
<feature type="transmembrane region" description="Helical" evidence="1">
    <location>
        <begin position="144"/>
        <end position="164"/>
    </location>
</feature>
<feature type="transmembrane region" description="Helical" evidence="1">
    <location>
        <begin position="64"/>
        <end position="82"/>
    </location>
</feature>